<dbReference type="Proteomes" id="UP001239111">
    <property type="component" value="Chromosome 4"/>
</dbReference>
<sequence length="429" mass="48261">MRSKVSDLLSYLLYSTALAQALPKYDIVGEYLTYENAQTFVSGNVTRKDNTYLLAICNRVGFFREINCNIKIMKLTYDIGFYKNDQVLTEEVTRVNSCNLTSTLANNRALIVKQFPLEIDFLGITSKILITWNEISSDSQAMYKKIAIVDMSNCQAQILELSYFKQRPVQQMLLTNLLVHSNTFDVFISDKGICGKLEKCRVTYDQLGVTDGPPKPFDTSLFMFKTVMAPAKTAAHPGFYVFVASQTDPHDVTVEHISEHGNLEKQLNTTVRHNSKTMHLITSSTNGQFTICGRLAKQTICDQFGAGMAIPKLSYAHEHASESDVAIDVYNLIDGGYLLIILTCENHTTLTCSEFEVTKVTTDKNTKILSKIGIELKCDNDLNHLSINTSEENETICFHLLCMWSTKKDDKFIMTPNSLLQCISGFEII</sequence>
<keyword evidence="2" id="KW-1185">Reference proteome</keyword>
<reference evidence="1" key="1">
    <citation type="submission" date="2023-04" db="EMBL/GenBank/DDBJ databases">
        <title>A chromosome-level genome assembly of the parasitoid wasp Eretmocerus hayati.</title>
        <authorList>
            <person name="Zhong Y."/>
            <person name="Liu S."/>
            <person name="Liu Y."/>
        </authorList>
    </citation>
    <scope>NUCLEOTIDE SEQUENCE</scope>
    <source>
        <strain evidence="1">ZJU_SS_LIU_2023</strain>
    </source>
</reference>
<proteinExistence type="predicted"/>
<dbReference type="EMBL" id="CM056744">
    <property type="protein sequence ID" value="KAJ8667422.1"/>
    <property type="molecule type" value="Genomic_DNA"/>
</dbReference>
<comment type="caution">
    <text evidence="1">The sequence shown here is derived from an EMBL/GenBank/DDBJ whole genome shotgun (WGS) entry which is preliminary data.</text>
</comment>
<protein>
    <submittedName>
        <fullName evidence="1">Uncharacterized protein</fullName>
    </submittedName>
</protein>
<accession>A0ACC2NAQ6</accession>
<organism evidence="1 2">
    <name type="scientific">Eretmocerus hayati</name>
    <dbReference type="NCBI Taxonomy" id="131215"/>
    <lineage>
        <taxon>Eukaryota</taxon>
        <taxon>Metazoa</taxon>
        <taxon>Ecdysozoa</taxon>
        <taxon>Arthropoda</taxon>
        <taxon>Hexapoda</taxon>
        <taxon>Insecta</taxon>
        <taxon>Pterygota</taxon>
        <taxon>Neoptera</taxon>
        <taxon>Endopterygota</taxon>
        <taxon>Hymenoptera</taxon>
        <taxon>Apocrita</taxon>
        <taxon>Proctotrupomorpha</taxon>
        <taxon>Chalcidoidea</taxon>
        <taxon>Aphelinidae</taxon>
        <taxon>Aphelininae</taxon>
        <taxon>Eretmocerus</taxon>
    </lineage>
</organism>
<evidence type="ECO:0000313" key="1">
    <source>
        <dbReference type="EMBL" id="KAJ8667422.1"/>
    </source>
</evidence>
<gene>
    <name evidence="1" type="ORF">QAD02_009085</name>
</gene>
<evidence type="ECO:0000313" key="2">
    <source>
        <dbReference type="Proteomes" id="UP001239111"/>
    </source>
</evidence>
<name>A0ACC2NAQ6_9HYME</name>